<dbReference type="AlphaFoldDB" id="A0A160VSU7"/>
<reference evidence="4" key="2">
    <citation type="submission" date="2016-01" db="EMBL/GenBank/DDBJ databases">
        <authorList>
            <person name="Vorgias C.E."/>
        </authorList>
    </citation>
    <scope>NUCLEOTIDE SEQUENCE [LARGE SCALE GENOMIC DNA]</scope>
</reference>
<dbReference type="STRING" id="54262.CHITON_1424"/>
<evidence type="ECO:0000256" key="1">
    <source>
        <dbReference type="SAM" id="Phobius"/>
    </source>
</evidence>
<evidence type="ECO:0000313" key="5">
    <source>
        <dbReference type="Proteomes" id="UP000250189"/>
    </source>
</evidence>
<dbReference type="Proteomes" id="UP000250189">
    <property type="component" value="Chromosome"/>
</dbReference>
<evidence type="ECO:0008006" key="6">
    <source>
        <dbReference type="Google" id="ProtNLM"/>
    </source>
</evidence>
<gene>
    <name evidence="2" type="ORF">A3L04_06445</name>
    <name evidence="3" type="ORF">CHITON_1424</name>
</gene>
<accession>A0A160VSU7</accession>
<keyword evidence="5" id="KW-1185">Reference proteome</keyword>
<dbReference type="EMBL" id="CP015193">
    <property type="protein sequence ID" value="ASJ16737.1"/>
    <property type="molecule type" value="Genomic_DNA"/>
</dbReference>
<reference evidence="2 5" key="3">
    <citation type="submission" date="2016-04" db="EMBL/GenBank/DDBJ databases">
        <title>Complete genome sequence of Thermococcus chitonophagus type strain GC74.</title>
        <authorList>
            <person name="Oger P.M."/>
        </authorList>
    </citation>
    <scope>NUCLEOTIDE SEQUENCE [LARGE SCALE GENOMIC DNA]</scope>
    <source>
        <strain evidence="2 5">GC74</strain>
    </source>
</reference>
<sequence length="82" mass="8954">MEVTTAITTMQNLAKDYPYLALGIVLLFVALFIRGKMRAVIALLGLTSFLYQFGLVDPFVDLVKTILHSLPSILEKIGGVLG</sequence>
<dbReference type="KEGG" id="tch:CHITON_1424"/>
<organism evidence="3 4">
    <name type="scientific">Thermococcus chitonophagus</name>
    <dbReference type="NCBI Taxonomy" id="54262"/>
    <lineage>
        <taxon>Archaea</taxon>
        <taxon>Methanobacteriati</taxon>
        <taxon>Methanobacteriota</taxon>
        <taxon>Thermococci</taxon>
        <taxon>Thermococcales</taxon>
        <taxon>Thermococcaceae</taxon>
        <taxon>Thermococcus</taxon>
    </lineage>
</organism>
<dbReference type="EMBL" id="LN999010">
    <property type="protein sequence ID" value="CUX78203.1"/>
    <property type="molecule type" value="Genomic_DNA"/>
</dbReference>
<keyword evidence="1" id="KW-0472">Membrane</keyword>
<feature type="transmembrane region" description="Helical" evidence="1">
    <location>
        <begin position="17"/>
        <end position="33"/>
    </location>
</feature>
<feature type="transmembrane region" description="Helical" evidence="1">
    <location>
        <begin position="40"/>
        <end position="60"/>
    </location>
</feature>
<evidence type="ECO:0000313" key="2">
    <source>
        <dbReference type="EMBL" id="ASJ16737.1"/>
    </source>
</evidence>
<proteinExistence type="predicted"/>
<reference evidence="3" key="1">
    <citation type="submission" date="2016-01" db="EMBL/GenBank/DDBJ databases">
        <authorList>
            <person name="Oliw E.H."/>
        </authorList>
    </citation>
    <scope>NUCLEOTIDE SEQUENCE</scope>
    <source>
        <strain evidence="3">1</strain>
    </source>
</reference>
<protein>
    <recommendedName>
        <fullName evidence="6">T26-9p</fullName>
    </recommendedName>
</protein>
<keyword evidence="1" id="KW-1133">Transmembrane helix</keyword>
<keyword evidence="1" id="KW-0812">Transmembrane</keyword>
<evidence type="ECO:0000313" key="3">
    <source>
        <dbReference type="EMBL" id="CUX78203.1"/>
    </source>
</evidence>
<evidence type="ECO:0000313" key="4">
    <source>
        <dbReference type="Proteomes" id="UP000093069"/>
    </source>
</evidence>
<name>A0A160VSU7_9EURY</name>
<dbReference type="Proteomes" id="UP000093069">
    <property type="component" value="Chromosome I"/>
</dbReference>